<name>A0ABM3TZR0_BALAC</name>
<feature type="domain" description="PDZ" evidence="6">
    <location>
        <begin position="498"/>
        <end position="573"/>
    </location>
</feature>
<dbReference type="CDD" id="cd06691">
    <property type="entry name" value="PDZ1_Par3-like"/>
    <property type="match status" value="1"/>
</dbReference>
<dbReference type="PANTHER" id="PTHR16484:SF4">
    <property type="entry name" value="PARTITIONING DEFECTIVE 3 HOMOLOG B"/>
    <property type="match status" value="1"/>
</dbReference>
<sequence length="1103" mass="121450">MKVTVCFGRTGIVVPCKEGQLRVRELTQQALQRYLKTREKDPGYWVKIHHLEYTDGGILDPDDVLADVVEDKDKLIAVFDEQEPLHKIESPSGNPAGRQSPDAFETEVAAQLAAFKPVGGEIEVTPSALKLGTPLLVRRSSDPAPSPPADAQPSASHPSGQSLKPVIPNSTQDLEDGEVMNGMQTELLTSPKTMDALSNMTRTVEISGEGGPLGIHVVPFFSSLSGRILGLFIRGIEENSRSKREGLFHENECIVKINSVDLVDKTFAQAQDVFRQAMKSPSVLLRVLPPQNREQYEKSVIGPLNIFGNNDGVLRTKVPPPVHGKSGIKTVNLTGTSSPEEDASASLQQSKSPRVPRLGRKPSSPSLSPLMGFGSKKNAKKIKIDLKKGPEGLGFTVVTRDSSIHGPGPIFVKNILPKGAAIKDGRLQSGDRILEVNGRDVTGRTQEELVAMLRSTKQGETASLVIARQEGTFLPRELKGERDCYALSLETTEQLTFEIPLNDSGSAGLGVSLKGNKSRETGTDLGIFIKSIIHGGAAFKDGRLQVNDQLIAVNGESLLGKSNHEAMETLRRSMSMEGNIRGMIQLVILRRTGRPLEEPAECGAFSKPCFENCQNAVTTSRRNDNSTLHPFGTYSPQSKQKELLLPNDGWAESGGPSPPPPHPVLELGLEDYSHSSGVDSAVFFPDQRLNFRSVTPDRQPESMNLKASKSMDLVPDESKVHSLAGHKSDSPSKDFGPTLGLKKSSSLESLQTAVAEVRKNELPFHRPRPHVVRGRGCNESFRAAIDKSYDGPEELEADGLSDKSSHSGQGALNYESAPQGNSELENAENKARKVKKPKEKEKKKEKGKLKVKEKKQKEGNEDPERKIKRKGFGAMLRFGKKKDDKGGKAEQKDPLKHGGLREEELEKMKEERESGRPMSGSTDRIQKLRKEYYQARREAFALYEDNEGRARPDYDLHWVSGKGPDGNAHNLRFEGMERQYASLPRGGPADPVDYLTAAPRGLYKERELPYYPGVHPVHPPKGSYPRPPDLRITDLRYPQYYPPPPAPQHKGPFRQDVPPSPPQHHRVPAYPEMGRPVPRGGSPDRYPYRMQDPRQKNPMTAAV</sequence>
<feature type="compositionally biased region" description="Basic and acidic residues" evidence="5">
    <location>
        <begin position="716"/>
        <end position="732"/>
    </location>
</feature>
<feature type="region of interest" description="Disordered" evidence="5">
    <location>
        <begin position="693"/>
        <end position="745"/>
    </location>
</feature>
<keyword evidence="3" id="KW-0677">Repeat</keyword>
<feature type="compositionally biased region" description="Basic and acidic residues" evidence="5">
    <location>
        <begin position="881"/>
        <end position="915"/>
    </location>
</feature>
<dbReference type="Pfam" id="PF12053">
    <property type="entry name" value="Par3_HAL_N_term"/>
    <property type="match status" value="1"/>
</dbReference>
<evidence type="ECO:0000313" key="8">
    <source>
        <dbReference type="RefSeq" id="XP_057407583.1"/>
    </source>
</evidence>
<keyword evidence="2" id="KW-0132">Cell division</keyword>
<gene>
    <name evidence="8" type="primary">PARD3B</name>
</gene>
<dbReference type="InterPro" id="IPR021922">
    <property type="entry name" value="Par3/HAL_N"/>
</dbReference>
<dbReference type="RefSeq" id="XP_057407583.1">
    <property type="nucleotide sequence ID" value="XM_057551600.1"/>
</dbReference>
<feature type="region of interest" description="Disordered" evidence="5">
    <location>
        <begin position="646"/>
        <end position="668"/>
    </location>
</feature>
<keyword evidence="4" id="KW-0131">Cell cycle</keyword>
<feature type="domain" description="PDZ" evidence="6">
    <location>
        <begin position="383"/>
        <end position="456"/>
    </location>
</feature>
<dbReference type="CDD" id="cd23058">
    <property type="entry name" value="PDZ2_Par3-like"/>
    <property type="match status" value="1"/>
</dbReference>
<feature type="compositionally biased region" description="Basic and acidic residues" evidence="5">
    <location>
        <begin position="838"/>
        <end position="865"/>
    </location>
</feature>
<dbReference type="PANTHER" id="PTHR16484">
    <property type="entry name" value="PARTITIONING DEFECTIVE 3 RELATED"/>
    <property type="match status" value="1"/>
</dbReference>
<dbReference type="SUPFAM" id="SSF50156">
    <property type="entry name" value="PDZ domain-like"/>
    <property type="match status" value="3"/>
</dbReference>
<feature type="region of interest" description="Disordered" evidence="5">
    <location>
        <begin position="137"/>
        <end position="175"/>
    </location>
</feature>
<organism evidence="7 8">
    <name type="scientific">Balaenoptera acutorostrata</name>
    <name type="common">Common minke whale</name>
    <name type="synonym">Balaena rostrata</name>
    <dbReference type="NCBI Taxonomy" id="9767"/>
    <lineage>
        <taxon>Eukaryota</taxon>
        <taxon>Metazoa</taxon>
        <taxon>Chordata</taxon>
        <taxon>Craniata</taxon>
        <taxon>Vertebrata</taxon>
        <taxon>Euteleostomi</taxon>
        <taxon>Mammalia</taxon>
        <taxon>Eutheria</taxon>
        <taxon>Laurasiatheria</taxon>
        <taxon>Artiodactyla</taxon>
        <taxon>Whippomorpha</taxon>
        <taxon>Cetacea</taxon>
        <taxon>Mysticeti</taxon>
        <taxon>Balaenopteridae</taxon>
        <taxon>Balaenoptera</taxon>
    </lineage>
</organism>
<dbReference type="InterPro" id="IPR001478">
    <property type="entry name" value="PDZ"/>
</dbReference>
<feature type="region of interest" description="Disordered" evidence="5">
    <location>
        <begin position="84"/>
        <end position="103"/>
    </location>
</feature>
<dbReference type="CDD" id="cd23059">
    <property type="entry name" value="PDZ3_Par3-like"/>
    <property type="match status" value="1"/>
</dbReference>
<evidence type="ECO:0000256" key="4">
    <source>
        <dbReference type="ARBA" id="ARBA00023306"/>
    </source>
</evidence>
<comment type="similarity">
    <text evidence="1">Belongs to the PAR3 family.</text>
</comment>
<feature type="region of interest" description="Disordered" evidence="5">
    <location>
        <begin position="318"/>
        <end position="374"/>
    </location>
</feature>
<dbReference type="InterPro" id="IPR052213">
    <property type="entry name" value="PAR3"/>
</dbReference>
<evidence type="ECO:0000256" key="2">
    <source>
        <dbReference type="ARBA" id="ARBA00022618"/>
    </source>
</evidence>
<dbReference type="Pfam" id="PF00595">
    <property type="entry name" value="PDZ"/>
    <property type="match status" value="2"/>
</dbReference>
<protein>
    <submittedName>
        <fullName evidence="8">Partitioning defective 3 homolog B isoform X4</fullName>
    </submittedName>
</protein>
<evidence type="ECO:0000256" key="1">
    <source>
        <dbReference type="ARBA" id="ARBA00005358"/>
    </source>
</evidence>
<feature type="compositionally biased region" description="Polar residues" evidence="5">
    <location>
        <begin position="329"/>
        <end position="338"/>
    </location>
</feature>
<evidence type="ECO:0000256" key="5">
    <source>
        <dbReference type="SAM" id="MobiDB-lite"/>
    </source>
</evidence>
<feature type="region of interest" description="Disordered" evidence="5">
    <location>
        <begin position="619"/>
        <end position="638"/>
    </location>
</feature>
<keyword evidence="7" id="KW-1185">Reference proteome</keyword>
<feature type="domain" description="PDZ" evidence="6">
    <location>
        <begin position="201"/>
        <end position="289"/>
    </location>
</feature>
<feature type="region of interest" description="Disordered" evidence="5">
    <location>
        <begin position="783"/>
        <end position="925"/>
    </location>
</feature>
<evidence type="ECO:0000259" key="6">
    <source>
        <dbReference type="PROSITE" id="PS50106"/>
    </source>
</evidence>
<dbReference type="GeneID" id="103018725"/>
<feature type="region of interest" description="Disordered" evidence="5">
    <location>
        <begin position="1013"/>
        <end position="1103"/>
    </location>
</feature>
<dbReference type="Gene3D" id="2.30.42.10">
    <property type="match status" value="3"/>
</dbReference>
<evidence type="ECO:0000256" key="3">
    <source>
        <dbReference type="ARBA" id="ARBA00022737"/>
    </source>
</evidence>
<reference evidence="8" key="1">
    <citation type="submission" date="2025-08" db="UniProtKB">
        <authorList>
            <consortium name="RefSeq"/>
        </authorList>
    </citation>
    <scope>IDENTIFICATION</scope>
</reference>
<dbReference type="InterPro" id="IPR036034">
    <property type="entry name" value="PDZ_sf"/>
</dbReference>
<feature type="compositionally biased region" description="Polar residues" evidence="5">
    <location>
        <begin position="806"/>
        <end position="824"/>
    </location>
</feature>
<dbReference type="Proteomes" id="UP001652580">
    <property type="component" value="Chromosome 8"/>
</dbReference>
<dbReference type="PROSITE" id="PS50106">
    <property type="entry name" value="PDZ"/>
    <property type="match status" value="3"/>
</dbReference>
<evidence type="ECO:0000313" key="7">
    <source>
        <dbReference type="Proteomes" id="UP001652580"/>
    </source>
</evidence>
<dbReference type="SMART" id="SM00228">
    <property type="entry name" value="PDZ"/>
    <property type="match status" value="3"/>
</dbReference>
<proteinExistence type="inferred from homology"/>
<dbReference type="Gene3D" id="3.10.20.90">
    <property type="entry name" value="Phosphatidylinositol 3-kinase Catalytic Subunit, Chain A, domain 1"/>
    <property type="match status" value="1"/>
</dbReference>
<accession>A0ABM3TZR0</accession>